<dbReference type="EMBL" id="RAQJ01000001">
    <property type="protein sequence ID" value="RKE98775.1"/>
    <property type="molecule type" value="Genomic_DNA"/>
</dbReference>
<keyword evidence="7" id="KW-0406">Ion transport</keyword>
<feature type="domain" description="RCK N-terminal" evidence="11">
    <location>
        <begin position="413"/>
        <end position="492"/>
    </location>
</feature>
<dbReference type="PANTHER" id="PTHR32507:SF0">
    <property type="entry name" value="NA(+)_H(+) ANTIPORTER 2-RELATED"/>
    <property type="match status" value="1"/>
</dbReference>
<keyword evidence="8 9" id="KW-0472">Membrane</keyword>
<dbReference type="GO" id="GO:0005886">
    <property type="term" value="C:plasma membrane"/>
    <property type="evidence" value="ECO:0007669"/>
    <property type="project" value="UniProtKB-SubCell"/>
</dbReference>
<dbReference type="InterPro" id="IPR003148">
    <property type="entry name" value="RCK_N"/>
</dbReference>
<evidence type="ECO:0000256" key="2">
    <source>
        <dbReference type="ARBA" id="ARBA00022448"/>
    </source>
</evidence>
<proteinExistence type="predicted"/>
<evidence type="ECO:0000256" key="1">
    <source>
        <dbReference type="ARBA" id="ARBA00004651"/>
    </source>
</evidence>
<feature type="transmembrane region" description="Helical" evidence="9">
    <location>
        <begin position="313"/>
        <end position="331"/>
    </location>
</feature>
<feature type="transmembrane region" description="Helical" evidence="9">
    <location>
        <begin position="376"/>
        <end position="400"/>
    </location>
</feature>
<gene>
    <name evidence="12" type="ORF">BXY80_0869</name>
</gene>
<dbReference type="GO" id="GO:0006813">
    <property type="term" value="P:potassium ion transport"/>
    <property type="evidence" value="ECO:0007669"/>
    <property type="project" value="InterPro"/>
</dbReference>
<evidence type="ECO:0000256" key="8">
    <source>
        <dbReference type="ARBA" id="ARBA00023136"/>
    </source>
</evidence>
<accession>A0A420DX29</accession>
<dbReference type="Pfam" id="PF00999">
    <property type="entry name" value="Na_H_Exchanger"/>
    <property type="match status" value="1"/>
</dbReference>
<feature type="transmembrane region" description="Helical" evidence="9">
    <location>
        <begin position="68"/>
        <end position="87"/>
    </location>
</feature>
<comment type="caution">
    <text evidence="12">The sequence shown here is derived from an EMBL/GenBank/DDBJ whole genome shotgun (WGS) entry which is preliminary data.</text>
</comment>
<evidence type="ECO:0000256" key="6">
    <source>
        <dbReference type="ARBA" id="ARBA00022989"/>
    </source>
</evidence>
<evidence type="ECO:0000256" key="5">
    <source>
        <dbReference type="ARBA" id="ARBA00022692"/>
    </source>
</evidence>
<evidence type="ECO:0000256" key="3">
    <source>
        <dbReference type="ARBA" id="ARBA00022449"/>
    </source>
</evidence>
<organism evidence="12 13">
    <name type="scientific">Ichthyenterobacterium magnum</name>
    <dbReference type="NCBI Taxonomy" id="1230530"/>
    <lineage>
        <taxon>Bacteria</taxon>
        <taxon>Pseudomonadati</taxon>
        <taxon>Bacteroidota</taxon>
        <taxon>Flavobacteriia</taxon>
        <taxon>Flavobacteriales</taxon>
        <taxon>Flavobacteriaceae</taxon>
        <taxon>Ichthyenterobacterium</taxon>
    </lineage>
</organism>
<dbReference type="Proteomes" id="UP000284892">
    <property type="component" value="Unassembled WGS sequence"/>
</dbReference>
<dbReference type="Gene3D" id="1.20.1530.20">
    <property type="match status" value="1"/>
</dbReference>
<evidence type="ECO:0000313" key="12">
    <source>
        <dbReference type="EMBL" id="RKE98775.1"/>
    </source>
</evidence>
<dbReference type="AlphaFoldDB" id="A0A420DX29"/>
<feature type="transmembrane region" description="Helical" evidence="9">
    <location>
        <begin position="202"/>
        <end position="222"/>
    </location>
</feature>
<dbReference type="InterPro" id="IPR036291">
    <property type="entry name" value="NAD(P)-bd_dom_sf"/>
</dbReference>
<keyword evidence="3" id="KW-0050">Antiport</keyword>
<name>A0A420DX29_9FLAO</name>
<evidence type="ECO:0000313" key="13">
    <source>
        <dbReference type="Proteomes" id="UP000284892"/>
    </source>
</evidence>
<dbReference type="InterPro" id="IPR006153">
    <property type="entry name" value="Cation/H_exchanger_TM"/>
</dbReference>
<keyword evidence="6 9" id="KW-1133">Transmembrane helix</keyword>
<dbReference type="GO" id="GO:1902600">
    <property type="term" value="P:proton transmembrane transport"/>
    <property type="evidence" value="ECO:0007669"/>
    <property type="project" value="InterPro"/>
</dbReference>
<evidence type="ECO:0000256" key="4">
    <source>
        <dbReference type="ARBA" id="ARBA00022475"/>
    </source>
</evidence>
<keyword evidence="4" id="KW-1003">Cell membrane</keyword>
<keyword evidence="13" id="KW-1185">Reference proteome</keyword>
<evidence type="ECO:0000256" key="9">
    <source>
        <dbReference type="SAM" id="Phobius"/>
    </source>
</evidence>
<feature type="transmembrane region" description="Helical" evidence="9">
    <location>
        <begin position="229"/>
        <end position="248"/>
    </location>
</feature>
<feature type="transmembrane region" description="Helical" evidence="9">
    <location>
        <begin position="128"/>
        <end position="148"/>
    </location>
</feature>
<dbReference type="Pfam" id="PF02254">
    <property type="entry name" value="TrkA_N"/>
    <property type="match status" value="1"/>
</dbReference>
<protein>
    <submittedName>
        <fullName evidence="12">Sodium/proton antiporter (CPA1 family)</fullName>
    </submittedName>
</protein>
<reference evidence="12 13" key="1">
    <citation type="submission" date="2018-09" db="EMBL/GenBank/DDBJ databases">
        <title>Genomic Encyclopedia of Archaeal and Bacterial Type Strains, Phase II (KMG-II): from individual species to whole genera.</title>
        <authorList>
            <person name="Goeker M."/>
        </authorList>
    </citation>
    <scope>NUCLEOTIDE SEQUENCE [LARGE SCALE GENOMIC DNA]</scope>
    <source>
        <strain evidence="12 13">DSM 26283</strain>
    </source>
</reference>
<dbReference type="GO" id="GO:0015297">
    <property type="term" value="F:antiporter activity"/>
    <property type="evidence" value="ECO:0007669"/>
    <property type="project" value="UniProtKB-KW"/>
</dbReference>
<dbReference type="Gene3D" id="3.40.50.720">
    <property type="entry name" value="NAD(P)-binding Rossmann-like Domain"/>
    <property type="match status" value="1"/>
</dbReference>
<comment type="subcellular location">
    <subcellularLocation>
        <location evidence="1">Cell membrane</location>
        <topology evidence="1">Multi-pass membrane protein</topology>
    </subcellularLocation>
</comment>
<feature type="transmembrane region" description="Helical" evidence="9">
    <location>
        <begin position="21"/>
        <end position="41"/>
    </location>
</feature>
<dbReference type="PANTHER" id="PTHR32507">
    <property type="entry name" value="NA(+)/H(+) ANTIPORTER 1"/>
    <property type="match status" value="1"/>
</dbReference>
<keyword evidence="2" id="KW-0813">Transport</keyword>
<feature type="transmembrane region" description="Helical" evidence="9">
    <location>
        <begin position="160"/>
        <end position="182"/>
    </location>
</feature>
<feature type="domain" description="Cation/H+ exchanger transmembrane" evidence="10">
    <location>
        <begin position="12"/>
        <end position="397"/>
    </location>
</feature>
<feature type="transmembrane region" description="Helical" evidence="9">
    <location>
        <begin position="282"/>
        <end position="301"/>
    </location>
</feature>
<dbReference type="InterPro" id="IPR038770">
    <property type="entry name" value="Na+/solute_symporter_sf"/>
</dbReference>
<evidence type="ECO:0000259" key="10">
    <source>
        <dbReference type="Pfam" id="PF00999"/>
    </source>
</evidence>
<evidence type="ECO:0000256" key="7">
    <source>
        <dbReference type="ARBA" id="ARBA00023065"/>
    </source>
</evidence>
<sequence length="615" mass="67706">MLELAGIIILGILAQWVAWKFKIPAILPLILIGLLVGPIAAEFLSEDGTKWIEPIWNGEKGLFPGDSLYYFVSLAISIILFEGGLTLKRSEIKTVGPVITKLITLGSAVTFFGAGIVAHYIFNLSWDLSFLFAGLIIVTGPTVITPILRNIPLKKDISTVLKWEGILIDPIGALVAVLVFEFISVGGDSGFTKTALIEFGKIVLFGTTFGFTFAHALAFAINKKFIPHYLLNVVSLSTVLLVFVESEIFAHESGLLAVVVMGMVLGNSKLDNIKELLYFKESLSVLLISILFILLAANINIEDLELLYTWKTVALFAIVVFVIRPLAVFLSTRDSKLNLNEKLFISWVGPRGIVAAGIASLFGSKLLKQGVVGAEYITPLVFMIVLGTVLLNATTARLFAKMVGVFLTKSNGILIIGASKVSRLLGHYLETNGRHVVLIDSNQNNIKKAKELGLEAFDTNIYSETLTDNIELNDVGYLMALTGNSDINKYAINKFSKQFGENGSFRLVSTEEMLDENNNPHEGLFSHTDDFNSLAEVAKKHPSIQEIDVNDEEEYLNLIEIANTDKDIIPLFLKDNNNEFVIISSYNTDITEIKENSKLVYLGKPFDVEKVVNED</sequence>
<keyword evidence="5 9" id="KW-0812">Transmembrane</keyword>
<dbReference type="RefSeq" id="WP_120199965.1">
    <property type="nucleotide sequence ID" value="NZ_RAQJ01000001.1"/>
</dbReference>
<dbReference type="OrthoDB" id="570124at2"/>
<feature type="transmembrane region" description="Helical" evidence="9">
    <location>
        <begin position="99"/>
        <end position="122"/>
    </location>
</feature>
<feature type="transmembrane region" description="Helical" evidence="9">
    <location>
        <begin position="343"/>
        <end position="364"/>
    </location>
</feature>
<dbReference type="SUPFAM" id="SSF51735">
    <property type="entry name" value="NAD(P)-binding Rossmann-fold domains"/>
    <property type="match status" value="1"/>
</dbReference>
<evidence type="ECO:0000259" key="11">
    <source>
        <dbReference type="Pfam" id="PF02254"/>
    </source>
</evidence>